<evidence type="ECO:0000313" key="2">
    <source>
        <dbReference type="Proteomes" id="UP000093510"/>
    </source>
</evidence>
<protein>
    <submittedName>
        <fullName evidence="1">Uncharacterized protein</fullName>
    </submittedName>
</protein>
<sequence>MIENIKQGDTIEFYISCNANRELFTGKVEHKYQLGLISIVDGAQYELRKLVDIKVLNLR</sequence>
<accession>A0A1B9E7Q4</accession>
<proteinExistence type="predicted"/>
<name>A0A1B9E7Q4_9FLAO</name>
<dbReference type="EMBL" id="LVEP01000013">
    <property type="protein sequence ID" value="OCB77975.1"/>
    <property type="molecule type" value="Genomic_DNA"/>
</dbReference>
<dbReference type="RefSeq" id="WP_066332390.1">
    <property type="nucleotide sequence ID" value="NZ_CP017688.1"/>
</dbReference>
<organism evidence="1 2">
    <name type="scientific">Flavobacterium crassostreae</name>
    <dbReference type="NCBI Taxonomy" id="1763534"/>
    <lineage>
        <taxon>Bacteria</taxon>
        <taxon>Pseudomonadati</taxon>
        <taxon>Bacteroidota</taxon>
        <taxon>Flavobacteriia</taxon>
        <taxon>Flavobacteriales</taxon>
        <taxon>Flavobacteriaceae</taxon>
        <taxon>Flavobacterium</taxon>
    </lineage>
</organism>
<evidence type="ECO:0000313" key="1">
    <source>
        <dbReference type="EMBL" id="OCB77975.1"/>
    </source>
</evidence>
<dbReference type="Proteomes" id="UP000093510">
    <property type="component" value="Unassembled WGS sequence"/>
</dbReference>
<dbReference type="AlphaFoldDB" id="A0A1B9E7Q4"/>
<dbReference type="STRING" id="1763534.GCA_001831475_02674"/>
<keyword evidence="2" id="KW-1185">Reference proteome</keyword>
<gene>
    <name evidence="1" type="ORF">LPBF_03235</name>
</gene>
<comment type="caution">
    <text evidence="1">The sequence shown here is derived from an EMBL/GenBank/DDBJ whole genome shotgun (WGS) entry which is preliminary data.</text>
</comment>
<reference evidence="1 2" key="1">
    <citation type="submission" date="2016-03" db="EMBL/GenBank/DDBJ databases">
        <authorList>
            <person name="Ploux O."/>
        </authorList>
    </citation>
    <scope>NUCLEOTIDE SEQUENCE [LARGE SCALE GENOMIC DNA]</scope>
    <source>
        <strain evidence="1 2">LPB0076</strain>
    </source>
</reference>